<protein>
    <submittedName>
        <fullName evidence="2">Uncharacterized protein</fullName>
    </submittedName>
</protein>
<proteinExistence type="predicted"/>
<feature type="chain" id="PRO_5024880926" evidence="1">
    <location>
        <begin position="20"/>
        <end position="179"/>
    </location>
</feature>
<accession>A0A656QQ79</accession>
<evidence type="ECO:0000256" key="1">
    <source>
        <dbReference type="SAM" id="SignalP"/>
    </source>
</evidence>
<evidence type="ECO:0000313" key="3">
    <source>
        <dbReference type="Proteomes" id="UP000027451"/>
    </source>
</evidence>
<dbReference type="Proteomes" id="UP000027451">
    <property type="component" value="Unassembled WGS sequence"/>
</dbReference>
<keyword evidence="1" id="KW-0732">Signal</keyword>
<reference evidence="2 3" key="1">
    <citation type="submission" date="2014-03" db="EMBL/GenBank/DDBJ databases">
        <title>Draft Genome Sequences of Four Burkholderia Strains.</title>
        <authorList>
            <person name="Liu X.Y."/>
            <person name="Li C.X."/>
            <person name="Xu J.H."/>
        </authorList>
    </citation>
    <scope>NUCLEOTIDE SEQUENCE [LARGE SCALE GENOMIC DNA]</scope>
    <source>
        <strain evidence="2 3">OP-1</strain>
    </source>
</reference>
<dbReference type="OrthoDB" id="9130074at2"/>
<keyword evidence="3" id="KW-1185">Reference proteome</keyword>
<dbReference type="RefSeq" id="WP_008345376.1">
    <property type="nucleotide sequence ID" value="NZ_CP084288.1"/>
</dbReference>
<name>A0A656QQ79_9BURK</name>
<dbReference type="AlphaFoldDB" id="A0A656QQ79"/>
<gene>
    <name evidence="2" type="ORF">BG60_25980</name>
</gene>
<feature type="signal peptide" evidence="1">
    <location>
        <begin position="1"/>
        <end position="19"/>
    </location>
</feature>
<organism evidence="2 3">
    <name type="scientific">Caballeronia zhejiangensis</name>
    <dbReference type="NCBI Taxonomy" id="871203"/>
    <lineage>
        <taxon>Bacteria</taxon>
        <taxon>Pseudomonadati</taxon>
        <taxon>Pseudomonadota</taxon>
        <taxon>Betaproteobacteria</taxon>
        <taxon>Burkholderiales</taxon>
        <taxon>Burkholderiaceae</taxon>
        <taxon>Caballeronia</taxon>
    </lineage>
</organism>
<sequence>MRHWLIGALIALYATTSPADDFAHQARHRPVRVFDANGHVIGDLTIFAAQNGVALTAGDATAVIPIARVQDATFHFSATDFNWLATKVVDFASPDCSGDPILDSLNGPRAALAVRRGNDVTVYFAAEGVTQSFQANSALDPNAANGCRPFTASITLSGFKVGATLAISRTHPEPLRIGY</sequence>
<evidence type="ECO:0000313" key="2">
    <source>
        <dbReference type="EMBL" id="KDR32088.1"/>
    </source>
</evidence>
<comment type="caution">
    <text evidence="2">The sequence shown here is derived from an EMBL/GenBank/DDBJ whole genome shotgun (WGS) entry which is preliminary data.</text>
</comment>
<dbReference type="EMBL" id="JFHD01000004">
    <property type="protein sequence ID" value="KDR32088.1"/>
    <property type="molecule type" value="Genomic_DNA"/>
</dbReference>